<protein>
    <submittedName>
        <fullName evidence="1">Uncharacterized protein</fullName>
    </submittedName>
</protein>
<dbReference type="Proteomes" id="UP000805193">
    <property type="component" value="Unassembled WGS sequence"/>
</dbReference>
<proteinExistence type="predicted"/>
<gene>
    <name evidence="1" type="ORF">HPB47_020392</name>
</gene>
<reference evidence="1 2" key="1">
    <citation type="journal article" date="2020" name="Cell">
        <title>Large-Scale Comparative Analyses of Tick Genomes Elucidate Their Genetic Diversity and Vector Capacities.</title>
        <authorList>
            <consortium name="Tick Genome and Microbiome Consortium (TIGMIC)"/>
            <person name="Jia N."/>
            <person name="Wang J."/>
            <person name="Shi W."/>
            <person name="Du L."/>
            <person name="Sun Y."/>
            <person name="Zhan W."/>
            <person name="Jiang J.F."/>
            <person name="Wang Q."/>
            <person name="Zhang B."/>
            <person name="Ji P."/>
            <person name="Bell-Sakyi L."/>
            <person name="Cui X.M."/>
            <person name="Yuan T.T."/>
            <person name="Jiang B.G."/>
            <person name="Yang W.F."/>
            <person name="Lam T.T."/>
            <person name="Chang Q.C."/>
            <person name="Ding S.J."/>
            <person name="Wang X.J."/>
            <person name="Zhu J.G."/>
            <person name="Ruan X.D."/>
            <person name="Zhao L."/>
            <person name="Wei J.T."/>
            <person name="Ye R.Z."/>
            <person name="Que T.C."/>
            <person name="Du C.H."/>
            <person name="Zhou Y.H."/>
            <person name="Cheng J.X."/>
            <person name="Dai P.F."/>
            <person name="Guo W.B."/>
            <person name="Han X.H."/>
            <person name="Huang E.J."/>
            <person name="Li L.F."/>
            <person name="Wei W."/>
            <person name="Gao Y.C."/>
            <person name="Liu J.Z."/>
            <person name="Shao H.Z."/>
            <person name="Wang X."/>
            <person name="Wang C.C."/>
            <person name="Yang T.C."/>
            <person name="Huo Q.B."/>
            <person name="Li W."/>
            <person name="Chen H.Y."/>
            <person name="Chen S.E."/>
            <person name="Zhou L.G."/>
            <person name="Ni X.B."/>
            <person name="Tian J.H."/>
            <person name="Sheng Y."/>
            <person name="Liu T."/>
            <person name="Pan Y.S."/>
            <person name="Xia L.Y."/>
            <person name="Li J."/>
            <person name="Zhao F."/>
            <person name="Cao W.C."/>
        </authorList>
    </citation>
    <scope>NUCLEOTIDE SEQUENCE [LARGE SCALE GENOMIC DNA]</scope>
    <source>
        <strain evidence="1">Iper-2018</strain>
    </source>
</reference>
<evidence type="ECO:0000313" key="2">
    <source>
        <dbReference type="Proteomes" id="UP000805193"/>
    </source>
</evidence>
<comment type="caution">
    <text evidence="1">The sequence shown here is derived from an EMBL/GenBank/DDBJ whole genome shotgun (WGS) entry which is preliminary data.</text>
</comment>
<organism evidence="1 2">
    <name type="scientific">Ixodes persulcatus</name>
    <name type="common">Taiga tick</name>
    <dbReference type="NCBI Taxonomy" id="34615"/>
    <lineage>
        <taxon>Eukaryota</taxon>
        <taxon>Metazoa</taxon>
        <taxon>Ecdysozoa</taxon>
        <taxon>Arthropoda</taxon>
        <taxon>Chelicerata</taxon>
        <taxon>Arachnida</taxon>
        <taxon>Acari</taxon>
        <taxon>Parasitiformes</taxon>
        <taxon>Ixodida</taxon>
        <taxon>Ixodoidea</taxon>
        <taxon>Ixodidae</taxon>
        <taxon>Ixodinae</taxon>
        <taxon>Ixodes</taxon>
    </lineage>
</organism>
<accession>A0AC60QFU0</accession>
<dbReference type="EMBL" id="JABSTQ010009103">
    <property type="protein sequence ID" value="KAG0432930.1"/>
    <property type="molecule type" value="Genomic_DNA"/>
</dbReference>
<name>A0AC60QFU0_IXOPE</name>
<sequence>MNCRAPHIRHHSGTGLSWNRSPPQSRISDLKEEARWTTTSGSVKRSRSCMHAATGVPDEDCDECVDDSEEPNVCESEVPMFLSSAGCGGSAAPYFGAHDDGEDGLEIAAAAEKAIIRMKKTRQTSIMDFFAGNVSMLTKFVKT</sequence>
<keyword evidence="2" id="KW-1185">Reference proteome</keyword>
<evidence type="ECO:0000313" key="1">
    <source>
        <dbReference type="EMBL" id="KAG0432930.1"/>
    </source>
</evidence>